<comment type="caution">
    <text evidence="3">The sequence shown here is derived from an EMBL/GenBank/DDBJ whole genome shotgun (WGS) entry which is preliminary data.</text>
</comment>
<keyword evidence="4" id="KW-1185">Reference proteome</keyword>
<evidence type="ECO:0000256" key="1">
    <source>
        <dbReference type="SAM" id="MobiDB-lite"/>
    </source>
</evidence>
<protein>
    <recommendedName>
        <fullName evidence="2">Protein kinase domain-containing protein</fullName>
    </recommendedName>
</protein>
<dbReference type="PROSITE" id="PS50011">
    <property type="entry name" value="PROTEIN_KINASE_DOM"/>
    <property type="match status" value="1"/>
</dbReference>
<organism evidence="3 4">
    <name type="scientific">Staphylotrichum tortipilum</name>
    <dbReference type="NCBI Taxonomy" id="2831512"/>
    <lineage>
        <taxon>Eukaryota</taxon>
        <taxon>Fungi</taxon>
        <taxon>Dikarya</taxon>
        <taxon>Ascomycota</taxon>
        <taxon>Pezizomycotina</taxon>
        <taxon>Sordariomycetes</taxon>
        <taxon>Sordariomycetidae</taxon>
        <taxon>Sordariales</taxon>
        <taxon>Chaetomiaceae</taxon>
        <taxon>Staphylotrichum</taxon>
    </lineage>
</organism>
<dbReference type="GO" id="GO:0005524">
    <property type="term" value="F:ATP binding"/>
    <property type="evidence" value="ECO:0007669"/>
    <property type="project" value="InterPro"/>
</dbReference>
<feature type="region of interest" description="Disordered" evidence="1">
    <location>
        <begin position="153"/>
        <end position="201"/>
    </location>
</feature>
<feature type="compositionally biased region" description="Basic and acidic residues" evidence="1">
    <location>
        <begin position="155"/>
        <end position="174"/>
    </location>
</feature>
<dbReference type="InterPro" id="IPR011009">
    <property type="entry name" value="Kinase-like_dom_sf"/>
</dbReference>
<dbReference type="GO" id="GO:0005634">
    <property type="term" value="C:nucleus"/>
    <property type="evidence" value="ECO:0007669"/>
    <property type="project" value="TreeGrafter"/>
</dbReference>
<dbReference type="PANTHER" id="PTHR44167">
    <property type="entry name" value="OVARIAN-SPECIFIC SERINE/THREONINE-PROTEIN KINASE LOK-RELATED"/>
    <property type="match status" value="1"/>
</dbReference>
<proteinExistence type="predicted"/>
<dbReference type="EMBL" id="MU856773">
    <property type="protein sequence ID" value="KAK3896351.1"/>
    <property type="molecule type" value="Genomic_DNA"/>
</dbReference>
<dbReference type="SUPFAM" id="SSF56112">
    <property type="entry name" value="Protein kinase-like (PK-like)"/>
    <property type="match status" value="1"/>
</dbReference>
<dbReference type="InterPro" id="IPR000719">
    <property type="entry name" value="Prot_kinase_dom"/>
</dbReference>
<dbReference type="PANTHER" id="PTHR44167:SF24">
    <property type="entry name" value="SERINE_THREONINE-PROTEIN KINASE CHK2"/>
    <property type="match status" value="1"/>
</dbReference>
<dbReference type="Proteomes" id="UP001303889">
    <property type="component" value="Unassembled WGS sequence"/>
</dbReference>
<name>A0AAN6MA46_9PEZI</name>
<evidence type="ECO:0000259" key="2">
    <source>
        <dbReference type="PROSITE" id="PS50011"/>
    </source>
</evidence>
<reference evidence="3" key="1">
    <citation type="journal article" date="2023" name="Mol. Phylogenet. Evol.">
        <title>Genome-scale phylogeny and comparative genomics of the fungal order Sordariales.</title>
        <authorList>
            <person name="Hensen N."/>
            <person name="Bonometti L."/>
            <person name="Westerberg I."/>
            <person name="Brannstrom I.O."/>
            <person name="Guillou S."/>
            <person name="Cros-Aarteil S."/>
            <person name="Calhoun S."/>
            <person name="Haridas S."/>
            <person name="Kuo A."/>
            <person name="Mondo S."/>
            <person name="Pangilinan J."/>
            <person name="Riley R."/>
            <person name="LaButti K."/>
            <person name="Andreopoulos B."/>
            <person name="Lipzen A."/>
            <person name="Chen C."/>
            <person name="Yan M."/>
            <person name="Daum C."/>
            <person name="Ng V."/>
            <person name="Clum A."/>
            <person name="Steindorff A."/>
            <person name="Ohm R.A."/>
            <person name="Martin F."/>
            <person name="Silar P."/>
            <person name="Natvig D.O."/>
            <person name="Lalanne C."/>
            <person name="Gautier V."/>
            <person name="Ament-Velasquez S.L."/>
            <person name="Kruys A."/>
            <person name="Hutchinson M.I."/>
            <person name="Powell A.J."/>
            <person name="Barry K."/>
            <person name="Miller A.N."/>
            <person name="Grigoriev I.V."/>
            <person name="Debuchy R."/>
            <person name="Gladieux P."/>
            <person name="Hiltunen Thoren M."/>
            <person name="Johannesson H."/>
        </authorList>
    </citation>
    <scope>NUCLEOTIDE SEQUENCE</scope>
    <source>
        <strain evidence="3">CBS 103.79</strain>
    </source>
</reference>
<feature type="domain" description="Protein kinase" evidence="2">
    <location>
        <begin position="1"/>
        <end position="153"/>
    </location>
</feature>
<accession>A0AAN6MA46</accession>
<feature type="non-terminal residue" evidence="3">
    <location>
        <position position="1"/>
    </location>
</feature>
<dbReference type="AlphaFoldDB" id="A0AAN6MA46"/>
<feature type="compositionally biased region" description="Basic and acidic residues" evidence="1">
    <location>
        <begin position="181"/>
        <end position="201"/>
    </location>
</feature>
<gene>
    <name evidence="3" type="ORF">C8A05DRAFT_20650</name>
</gene>
<dbReference type="GO" id="GO:0044773">
    <property type="term" value="P:mitotic DNA damage checkpoint signaling"/>
    <property type="evidence" value="ECO:0007669"/>
    <property type="project" value="TreeGrafter"/>
</dbReference>
<sequence>AFFIAEPPKQISTPVSLHPPQLVFQHPLSCAVDIWNLGFTTYELVTGRAPFFAFMNDQELIPQLQKVLGDFPEGWIQAALTSGVLKEAPNDLGGAHLFALEEQLQRTYLDNENETPVFSEADLGVLGHYLRRLLVLDPKHRATARELLDDPWVARQEDSGVDKDATDAGKKSADEQTAPGDGKEESGTEGKDTTVEKESEQ</sequence>
<evidence type="ECO:0000313" key="3">
    <source>
        <dbReference type="EMBL" id="KAK3896351.1"/>
    </source>
</evidence>
<reference evidence="3" key="2">
    <citation type="submission" date="2023-05" db="EMBL/GenBank/DDBJ databases">
        <authorList>
            <consortium name="Lawrence Berkeley National Laboratory"/>
            <person name="Steindorff A."/>
            <person name="Hensen N."/>
            <person name="Bonometti L."/>
            <person name="Westerberg I."/>
            <person name="Brannstrom I.O."/>
            <person name="Guillou S."/>
            <person name="Cros-Aarteil S."/>
            <person name="Calhoun S."/>
            <person name="Haridas S."/>
            <person name="Kuo A."/>
            <person name="Mondo S."/>
            <person name="Pangilinan J."/>
            <person name="Riley R."/>
            <person name="Labutti K."/>
            <person name="Andreopoulos B."/>
            <person name="Lipzen A."/>
            <person name="Chen C."/>
            <person name="Yanf M."/>
            <person name="Daum C."/>
            <person name="Ng V."/>
            <person name="Clum A."/>
            <person name="Ohm R."/>
            <person name="Martin F."/>
            <person name="Silar P."/>
            <person name="Natvig D."/>
            <person name="Lalanne C."/>
            <person name="Gautier V."/>
            <person name="Ament-Velasquez S.L."/>
            <person name="Kruys A."/>
            <person name="Hutchinson M.I."/>
            <person name="Powell A.J."/>
            <person name="Barry K."/>
            <person name="Miller A.N."/>
            <person name="Grigoriev I.V."/>
            <person name="Debuchy R."/>
            <person name="Gladieux P."/>
            <person name="Thoren M.H."/>
            <person name="Johannesson H."/>
        </authorList>
    </citation>
    <scope>NUCLEOTIDE SEQUENCE</scope>
    <source>
        <strain evidence="3">CBS 103.79</strain>
    </source>
</reference>
<dbReference type="Gene3D" id="1.10.510.10">
    <property type="entry name" value="Transferase(Phosphotransferase) domain 1"/>
    <property type="match status" value="1"/>
</dbReference>
<dbReference type="GO" id="GO:0004674">
    <property type="term" value="F:protein serine/threonine kinase activity"/>
    <property type="evidence" value="ECO:0007669"/>
    <property type="project" value="TreeGrafter"/>
</dbReference>
<evidence type="ECO:0000313" key="4">
    <source>
        <dbReference type="Proteomes" id="UP001303889"/>
    </source>
</evidence>